<evidence type="ECO:0000313" key="2">
    <source>
        <dbReference type="Proteomes" id="UP000247978"/>
    </source>
</evidence>
<gene>
    <name evidence="1" type="ORF">DFR56_12710</name>
</gene>
<organism evidence="1 2">
    <name type="scientific">Pseudogracilibacillus auburnensis</name>
    <dbReference type="NCBI Taxonomy" id="1494959"/>
    <lineage>
        <taxon>Bacteria</taxon>
        <taxon>Bacillati</taxon>
        <taxon>Bacillota</taxon>
        <taxon>Bacilli</taxon>
        <taxon>Bacillales</taxon>
        <taxon>Bacillaceae</taxon>
        <taxon>Pseudogracilibacillus</taxon>
    </lineage>
</organism>
<sequence>MKSKIEQYEKEYRAFNPFNHFKLRIKDMENKSDYGAEVAMKWSEVVSQNLMNETYPAVHPIGQETFSLFAEFSTGIFEYALDIDGATSLIKDRNIKPVTFSPSNIFKSVDQGNINKDPNRIKPNHKNPVMVIKSKYLTDDRKYCINGNHRILKAYRKNDEQIKVFVFNDLEFIPFFYDVISKAMYFLEIDYDNVMNGKRNFISNEKNVFVYD</sequence>
<proteinExistence type="predicted"/>
<dbReference type="RefSeq" id="WP_110397586.1">
    <property type="nucleotide sequence ID" value="NZ_JADIJL010000005.1"/>
</dbReference>
<keyword evidence="2" id="KW-1185">Reference proteome</keyword>
<protein>
    <submittedName>
        <fullName evidence="1">Uncharacterized protein</fullName>
    </submittedName>
</protein>
<dbReference type="AlphaFoldDB" id="A0A2V3VFT9"/>
<name>A0A2V3VFT9_9BACI</name>
<dbReference type="OrthoDB" id="2845979at2"/>
<evidence type="ECO:0000313" key="1">
    <source>
        <dbReference type="EMBL" id="PXW80440.1"/>
    </source>
</evidence>
<dbReference type="Proteomes" id="UP000247978">
    <property type="component" value="Unassembled WGS sequence"/>
</dbReference>
<reference evidence="1 2" key="1">
    <citation type="submission" date="2018-05" db="EMBL/GenBank/DDBJ databases">
        <title>Genomic Encyclopedia of Type Strains, Phase IV (KMG-IV): sequencing the most valuable type-strain genomes for metagenomic binning, comparative biology and taxonomic classification.</title>
        <authorList>
            <person name="Goeker M."/>
        </authorList>
    </citation>
    <scope>NUCLEOTIDE SEQUENCE [LARGE SCALE GENOMIC DNA]</scope>
    <source>
        <strain evidence="1 2">DSM 28556</strain>
    </source>
</reference>
<dbReference type="EMBL" id="QJJQ01000027">
    <property type="protein sequence ID" value="PXW80440.1"/>
    <property type="molecule type" value="Genomic_DNA"/>
</dbReference>
<comment type="caution">
    <text evidence="1">The sequence shown here is derived from an EMBL/GenBank/DDBJ whole genome shotgun (WGS) entry which is preliminary data.</text>
</comment>
<accession>A0A2V3VFT9</accession>